<dbReference type="Proteomes" id="UP000740605">
    <property type="component" value="Unassembled WGS sequence"/>
</dbReference>
<dbReference type="EMBL" id="JAFLHG010000013">
    <property type="protein sequence ID" value="MBT8799075.1"/>
    <property type="molecule type" value="Genomic_DNA"/>
</dbReference>
<dbReference type="RefSeq" id="WP_215488304.1">
    <property type="nucleotide sequence ID" value="NZ_BAAAPJ010000001.1"/>
</dbReference>
<dbReference type="SUPFAM" id="SSF56112">
    <property type="entry name" value="Protein kinase-like (PK-like)"/>
    <property type="match status" value="1"/>
</dbReference>
<name>A0ABS5XX19_9MICO</name>
<feature type="domain" description="DUF4032" evidence="1">
    <location>
        <begin position="236"/>
        <end position="398"/>
    </location>
</feature>
<dbReference type="InterPro" id="IPR011009">
    <property type="entry name" value="Kinase-like_dom_sf"/>
</dbReference>
<evidence type="ECO:0000313" key="3">
    <source>
        <dbReference type="Proteomes" id="UP000740605"/>
    </source>
</evidence>
<dbReference type="InterPro" id="IPR025111">
    <property type="entry name" value="DUF4032"/>
</dbReference>
<evidence type="ECO:0000259" key="1">
    <source>
        <dbReference type="Pfam" id="PF13224"/>
    </source>
</evidence>
<proteinExistence type="predicted"/>
<gene>
    <name evidence="2" type="ORF">J0P97_13495</name>
</gene>
<reference evidence="2 3" key="1">
    <citation type="submission" date="2021-03" db="EMBL/GenBank/DDBJ databases">
        <title>Microbacterium pauli sp. nov., isolated from microfiltered milk.</title>
        <authorList>
            <person name="Bellassi P."/>
            <person name="Fontana A."/>
            <person name="Callegari M.L."/>
            <person name="Lorenzo M."/>
            <person name="Cappa F."/>
        </authorList>
    </citation>
    <scope>NUCLEOTIDE SEQUENCE [LARGE SCALE GENOMIC DNA]</scope>
    <source>
        <strain evidence="2 3">DSM 18909</strain>
    </source>
</reference>
<organism evidence="2 3">
    <name type="scientific">Microbacterium flavum</name>
    <dbReference type="NCBI Taxonomy" id="415216"/>
    <lineage>
        <taxon>Bacteria</taxon>
        <taxon>Bacillati</taxon>
        <taxon>Actinomycetota</taxon>
        <taxon>Actinomycetes</taxon>
        <taxon>Micrococcales</taxon>
        <taxon>Microbacteriaceae</taxon>
        <taxon>Microbacterium</taxon>
    </lineage>
</organism>
<evidence type="ECO:0000313" key="2">
    <source>
        <dbReference type="EMBL" id="MBT8799075.1"/>
    </source>
</evidence>
<dbReference type="Pfam" id="PF13224">
    <property type="entry name" value="DUF4032"/>
    <property type="match status" value="1"/>
</dbReference>
<sequence length="442" mass="49141">MADARHSTSLSITASSIDPGLLALPWSTPLDAWKSDHIVSLPKGLSRHLVRFANLSGRVVAVKETTGEMARREYEMLGMLARLDVPCVERVAVIDGRRTAKGEALPAALVTAHLKFSLPYRALFTQTLRPDTAGRLVDALAVLLVRLHTIGFFWGDVSLSNTLFRRDAGAFAAYLVDAETGELHEGGLTRGQREHDLDVARTNIAGEIMDLEAGGRLEGGMDAVAIADGIMSSYRSLWATLTDQETFAANEAWRISERVQRLNELGFDIGEMSIEQAPDGTRVSIEPKVVDAGHHQRRLLRLTGLDVEENQARRLLNDMDEFRARVSRLGSDEDMVAHEWLTRVFEPVVKAIPWDLRSKLEPAEVFHQVLEHRWYMSQAHGQSVPIAEVLSSYVDTVLRHRRDEATLMGPPTETVSIPIVTGAVLTQDDDDDDDDIDWRDLV</sequence>
<protein>
    <submittedName>
        <fullName evidence="2">DUF4032 domain-containing protein</fullName>
    </submittedName>
</protein>
<comment type="caution">
    <text evidence="2">The sequence shown here is derived from an EMBL/GenBank/DDBJ whole genome shotgun (WGS) entry which is preliminary data.</text>
</comment>
<keyword evidence="3" id="KW-1185">Reference proteome</keyword>
<accession>A0ABS5XX19</accession>